<feature type="chain" id="PRO_5011530845" evidence="8">
    <location>
        <begin position="24"/>
        <end position="566"/>
    </location>
</feature>
<protein>
    <submittedName>
        <fullName evidence="10">Murein L,D-transpeptidase YcbB/YkuD</fullName>
    </submittedName>
</protein>
<dbReference type="Pfam" id="PF20142">
    <property type="entry name" value="Scaffold"/>
    <property type="match status" value="1"/>
</dbReference>
<dbReference type="InterPro" id="IPR036365">
    <property type="entry name" value="PGBD-like_sf"/>
</dbReference>
<name>A0A1H6Y356_9BACT</name>
<keyword evidence="11" id="KW-1185">Reference proteome</keyword>
<dbReference type="GO" id="GO:0008360">
    <property type="term" value="P:regulation of cell shape"/>
    <property type="evidence" value="ECO:0007669"/>
    <property type="project" value="UniProtKB-UniRule"/>
</dbReference>
<dbReference type="Proteomes" id="UP000199403">
    <property type="component" value="Unassembled WGS sequence"/>
</dbReference>
<keyword evidence="3" id="KW-0808">Transferase</keyword>
<dbReference type="InterPro" id="IPR045380">
    <property type="entry name" value="LD_TPept_scaffold_dom"/>
</dbReference>
<dbReference type="InterPro" id="IPR038063">
    <property type="entry name" value="Transpep_catalytic_dom"/>
</dbReference>
<dbReference type="PANTHER" id="PTHR41533">
    <property type="entry name" value="L,D-TRANSPEPTIDASE HI_1667-RELATED"/>
    <property type="match status" value="1"/>
</dbReference>
<dbReference type="AlphaFoldDB" id="A0A1H6Y356"/>
<dbReference type="SUPFAM" id="SSF141523">
    <property type="entry name" value="L,D-transpeptidase catalytic domain-like"/>
    <property type="match status" value="1"/>
</dbReference>
<evidence type="ECO:0000256" key="1">
    <source>
        <dbReference type="ARBA" id="ARBA00004752"/>
    </source>
</evidence>
<dbReference type="EMBL" id="FNZH01000003">
    <property type="protein sequence ID" value="SEJ35709.1"/>
    <property type="molecule type" value="Genomic_DNA"/>
</dbReference>
<dbReference type="OrthoDB" id="9778545at2"/>
<dbReference type="PROSITE" id="PS52029">
    <property type="entry name" value="LD_TPASE"/>
    <property type="match status" value="1"/>
</dbReference>
<dbReference type="Gene3D" id="2.40.440.10">
    <property type="entry name" value="L,D-transpeptidase catalytic domain-like"/>
    <property type="match status" value="1"/>
</dbReference>
<dbReference type="GO" id="GO:0004180">
    <property type="term" value="F:carboxypeptidase activity"/>
    <property type="evidence" value="ECO:0007669"/>
    <property type="project" value="UniProtKB-ARBA"/>
</dbReference>
<organism evidence="10 11">
    <name type="scientific">Cyclobacterium xiamenense</name>
    <dbReference type="NCBI Taxonomy" id="1297121"/>
    <lineage>
        <taxon>Bacteria</taxon>
        <taxon>Pseudomonadati</taxon>
        <taxon>Bacteroidota</taxon>
        <taxon>Cytophagia</taxon>
        <taxon>Cytophagales</taxon>
        <taxon>Cyclobacteriaceae</taxon>
        <taxon>Cyclobacterium</taxon>
    </lineage>
</organism>
<reference evidence="11" key="1">
    <citation type="submission" date="2016-10" db="EMBL/GenBank/DDBJ databases">
        <authorList>
            <person name="Varghese N."/>
            <person name="Submissions S."/>
        </authorList>
    </citation>
    <scope>NUCLEOTIDE SEQUENCE [LARGE SCALE GENOMIC DNA]</scope>
    <source>
        <strain evidence="11">IBRC-M 10761</strain>
    </source>
</reference>
<evidence type="ECO:0000256" key="2">
    <source>
        <dbReference type="ARBA" id="ARBA00005992"/>
    </source>
</evidence>
<dbReference type="InterPro" id="IPR036366">
    <property type="entry name" value="PGBDSf"/>
</dbReference>
<gene>
    <name evidence="10" type="ORF">SAMN05192553_103440</name>
</gene>
<sequence>MNASFRLRFRLPFLVACLTVAHASVLALPNNAGTASEIRSILERDETQTNTIFGHSPIHAKSHLLTFYSERAFAPAWSAQQEPTCEALELWQLIGQAGFDGLLPEDYHLLPISELIARFFDTGLLRERELALLDVLLSDAFIGYAHHLYQGKIHPEHVKGVWNIQTKRHEPRVLEKLNRALATKKVREELFSLRPKFPIYDRMRTSMKKYAALAREYTDQNEPIPTTEKPLEIGQRYSQIPTVREKLIFWKDLEMHPVATGRDDLYDSILAMGVKNFQRRNGLQADGVIGRGTLEALNQSAEILMNKLAVNMERLRWLPDTTLQEFILVNIAGYSMDFISEQDTLLHSNAIVGKTYRKTPVFNAAMSYLVFSPTWTIPPTILKNDVLPSVRKNNAYLSQKNMRILDHSGREINPDEIKWDDMTGSNFPYLIRQDPGPANSLGSVKFMFPNQYDVYIHDTPSRELFYREDRALSSGCIRIQKPFELAQLLLKDRPLWTDERIRSAMQQKNEQVVMLNRKIPVIILYLTIWTDSNGRDNVRKDIYNRDTELLHLLRQPLLEGRLRSEN</sequence>
<evidence type="ECO:0000313" key="11">
    <source>
        <dbReference type="Proteomes" id="UP000199403"/>
    </source>
</evidence>
<dbReference type="InterPro" id="IPR005490">
    <property type="entry name" value="LD_TPept_cat_dom"/>
</dbReference>
<feature type="domain" description="L,D-TPase catalytic" evidence="9">
    <location>
        <begin position="325"/>
        <end position="504"/>
    </location>
</feature>
<evidence type="ECO:0000256" key="7">
    <source>
        <dbReference type="PROSITE-ProRule" id="PRU01373"/>
    </source>
</evidence>
<evidence type="ECO:0000256" key="3">
    <source>
        <dbReference type="ARBA" id="ARBA00022679"/>
    </source>
</evidence>
<evidence type="ECO:0000256" key="5">
    <source>
        <dbReference type="ARBA" id="ARBA00022984"/>
    </source>
</evidence>
<dbReference type="RefSeq" id="WP_092173951.1">
    <property type="nucleotide sequence ID" value="NZ_FNZH01000003.1"/>
</dbReference>
<keyword evidence="8" id="KW-0732">Signal</keyword>
<dbReference type="GO" id="GO:0071555">
    <property type="term" value="P:cell wall organization"/>
    <property type="evidence" value="ECO:0007669"/>
    <property type="project" value="UniProtKB-UniRule"/>
</dbReference>
<feature type="active site" description="Nucleophile" evidence="7">
    <location>
        <position position="476"/>
    </location>
</feature>
<dbReference type="GO" id="GO:0009252">
    <property type="term" value="P:peptidoglycan biosynthetic process"/>
    <property type="evidence" value="ECO:0007669"/>
    <property type="project" value="UniProtKB-UniPathway"/>
</dbReference>
<keyword evidence="5 7" id="KW-0573">Peptidoglycan synthesis</keyword>
<accession>A0A1H6Y356</accession>
<evidence type="ECO:0000313" key="10">
    <source>
        <dbReference type="EMBL" id="SEJ35709.1"/>
    </source>
</evidence>
<dbReference type="Pfam" id="PF03734">
    <property type="entry name" value="YkuD"/>
    <property type="match status" value="1"/>
</dbReference>
<dbReference type="SUPFAM" id="SSF47090">
    <property type="entry name" value="PGBD-like"/>
    <property type="match status" value="1"/>
</dbReference>
<dbReference type="PANTHER" id="PTHR41533:SF2">
    <property type="entry name" value="BLR7131 PROTEIN"/>
    <property type="match status" value="1"/>
</dbReference>
<feature type="signal peptide" evidence="8">
    <location>
        <begin position="1"/>
        <end position="23"/>
    </location>
</feature>
<comment type="similarity">
    <text evidence="2">Belongs to the YkuD family.</text>
</comment>
<keyword evidence="4 7" id="KW-0133">Cell shape</keyword>
<dbReference type="STRING" id="1416801.SAMN05192553_103440"/>
<evidence type="ECO:0000259" key="9">
    <source>
        <dbReference type="PROSITE" id="PS52029"/>
    </source>
</evidence>
<evidence type="ECO:0000256" key="6">
    <source>
        <dbReference type="ARBA" id="ARBA00023316"/>
    </source>
</evidence>
<proteinExistence type="inferred from homology"/>
<feature type="active site" description="Proton donor/acceptor" evidence="7">
    <location>
        <position position="457"/>
    </location>
</feature>
<comment type="pathway">
    <text evidence="1 7">Cell wall biogenesis; peptidoglycan biosynthesis.</text>
</comment>
<dbReference type="InterPro" id="IPR052905">
    <property type="entry name" value="LD-transpeptidase_YkuD-like"/>
</dbReference>
<evidence type="ECO:0000256" key="8">
    <source>
        <dbReference type="SAM" id="SignalP"/>
    </source>
</evidence>
<dbReference type="Pfam" id="PF01471">
    <property type="entry name" value="PG_binding_1"/>
    <property type="match status" value="1"/>
</dbReference>
<evidence type="ECO:0000256" key="4">
    <source>
        <dbReference type="ARBA" id="ARBA00022960"/>
    </source>
</evidence>
<keyword evidence="6 7" id="KW-0961">Cell wall biogenesis/degradation</keyword>
<dbReference type="Gene3D" id="1.10.101.10">
    <property type="entry name" value="PGBD-like superfamily/PGBD"/>
    <property type="match status" value="1"/>
</dbReference>
<dbReference type="InterPro" id="IPR002477">
    <property type="entry name" value="Peptidoglycan-bd-like"/>
</dbReference>
<dbReference type="CDD" id="cd16913">
    <property type="entry name" value="YkuD_like"/>
    <property type="match status" value="1"/>
</dbReference>
<dbReference type="GO" id="GO:0016740">
    <property type="term" value="F:transferase activity"/>
    <property type="evidence" value="ECO:0007669"/>
    <property type="project" value="UniProtKB-KW"/>
</dbReference>
<dbReference type="UniPathway" id="UPA00219"/>